<dbReference type="Proteomes" id="UP000010365">
    <property type="component" value="Segment"/>
</dbReference>
<proteinExistence type="predicted"/>
<organism evidence="1 2">
    <name type="scientific">Edwardsiella phage MSW-3</name>
    <dbReference type="NCBI Taxonomy" id="1264700"/>
    <lineage>
        <taxon>Viruses</taxon>
        <taxon>Duplodnaviria</taxon>
        <taxon>Heunggongvirae</taxon>
        <taxon>Uroviricota</taxon>
        <taxon>Caudoviricetes</taxon>
        <taxon>Yokohamavirus</taxon>
        <taxon>Yokohamavirus MSW3</taxon>
    </lineage>
</organism>
<dbReference type="RefSeq" id="YP_007348927.1">
    <property type="nucleotide sequence ID" value="NC_020082.1"/>
</dbReference>
<dbReference type="EMBL" id="AB767244">
    <property type="protein sequence ID" value="BAM68835.1"/>
    <property type="molecule type" value="Genomic_DNA"/>
</dbReference>
<dbReference type="OrthoDB" id="14125at10239"/>
<dbReference type="InterPro" id="IPR054438">
    <property type="entry name" value="Struct_cement_gp24/gp6"/>
</dbReference>
<dbReference type="Pfam" id="PF22758">
    <property type="entry name" value="Phage_cement"/>
    <property type="match status" value="1"/>
</dbReference>
<keyword evidence="2" id="KW-1185">Reference proteome</keyword>
<dbReference type="GeneID" id="14515944"/>
<sequence length="165" mass="16615">MTGIVKSPYTINHDAAFRGMVADGELANIISKLNTDVATIPFGTAVFRDAANDNGAKMPTNASTAEQFVGVAVRELNRAYPDASAFGGVVGMDFSVMTTGVIYVKVLEAVKAGDAAYARVGSTGTGDFCKSAGSAATLSVVIPGAKFVSSASAGALAKLSLVVGG</sequence>
<protein>
    <submittedName>
        <fullName evidence="1">Uncharacterized protein</fullName>
    </submittedName>
</protein>
<name>L0MZ10_9CAUD</name>
<evidence type="ECO:0000313" key="1">
    <source>
        <dbReference type="EMBL" id="BAM68835.1"/>
    </source>
</evidence>
<accession>L0MZ10</accession>
<evidence type="ECO:0000313" key="2">
    <source>
        <dbReference type="Proteomes" id="UP000010365"/>
    </source>
</evidence>
<reference evidence="1 2" key="1">
    <citation type="journal article" date="2013" name="Genome Announc.">
        <title>Complete Genome Sequence of a Novel Myovirus Which Infects Atypical Strains of Edwardsiella tarda.</title>
        <authorList>
            <person name="Yasuike M."/>
            <person name="Sugaya E."/>
            <person name="Nakamura Y."/>
            <person name="Shigenobu Y."/>
            <person name="Kawato Y."/>
            <person name="Kai W."/>
            <person name="Nagai S."/>
            <person name="Fujiwara A."/>
            <person name="Sano M."/>
            <person name="Kobayashi T."/>
            <person name="Nakai T."/>
        </authorList>
    </citation>
    <scope>NUCLEOTIDE SEQUENCE [LARGE SCALE GENOMIC DNA]</scope>
</reference>
<dbReference type="KEGG" id="vg:14515944"/>